<keyword evidence="4" id="KW-1185">Reference proteome</keyword>
<organism evidence="3 4">
    <name type="scientific">Tolypocladium capitatum</name>
    <dbReference type="NCBI Taxonomy" id="45235"/>
    <lineage>
        <taxon>Eukaryota</taxon>
        <taxon>Fungi</taxon>
        <taxon>Dikarya</taxon>
        <taxon>Ascomycota</taxon>
        <taxon>Pezizomycotina</taxon>
        <taxon>Sordariomycetes</taxon>
        <taxon>Hypocreomycetidae</taxon>
        <taxon>Hypocreales</taxon>
        <taxon>Ophiocordycipitaceae</taxon>
        <taxon>Tolypocladium</taxon>
    </lineage>
</organism>
<proteinExistence type="predicted"/>
<protein>
    <recommendedName>
        <fullName evidence="5">Extracellular membrane protein CFEM domain-containing protein</fullName>
    </recommendedName>
</protein>
<feature type="signal peptide" evidence="2">
    <location>
        <begin position="1"/>
        <end position="20"/>
    </location>
</feature>
<evidence type="ECO:0000313" key="4">
    <source>
        <dbReference type="Proteomes" id="UP000236621"/>
    </source>
</evidence>
<evidence type="ECO:0000256" key="1">
    <source>
        <dbReference type="SAM" id="MobiDB-lite"/>
    </source>
</evidence>
<reference evidence="3 4" key="1">
    <citation type="submission" date="2017-08" db="EMBL/GenBank/DDBJ databases">
        <title>Harnessing the power of phylogenomics to disentangle the directionality and signatures of interkingdom host jumping in the parasitic fungal genus Tolypocladium.</title>
        <authorList>
            <person name="Quandt C.A."/>
            <person name="Patterson W."/>
            <person name="Spatafora J.W."/>
        </authorList>
    </citation>
    <scope>NUCLEOTIDE SEQUENCE [LARGE SCALE GENOMIC DNA]</scope>
    <source>
        <strain evidence="3 4">CBS 113982</strain>
    </source>
</reference>
<accession>A0A2K3QNH4</accession>
<gene>
    <name evidence="3" type="ORF">TCAP_00995</name>
</gene>
<sequence length="76" mass="7553">MKFAGLLVGLFAATIAASRCSDDCVRENPDYSGFRKCVVSQCASSSGPTSAPPGTTSAPPGSSSGNTSDPPPAQST</sequence>
<name>A0A2K3QNH4_9HYPO</name>
<evidence type="ECO:0000313" key="3">
    <source>
        <dbReference type="EMBL" id="PNY29090.1"/>
    </source>
</evidence>
<dbReference type="EMBL" id="NRSZ01000157">
    <property type="protein sequence ID" value="PNY29090.1"/>
    <property type="molecule type" value="Genomic_DNA"/>
</dbReference>
<comment type="caution">
    <text evidence="3">The sequence shown here is derived from an EMBL/GenBank/DDBJ whole genome shotgun (WGS) entry which is preliminary data.</text>
</comment>
<dbReference type="Proteomes" id="UP000236621">
    <property type="component" value="Unassembled WGS sequence"/>
</dbReference>
<evidence type="ECO:0008006" key="5">
    <source>
        <dbReference type="Google" id="ProtNLM"/>
    </source>
</evidence>
<keyword evidence="2" id="KW-0732">Signal</keyword>
<dbReference type="AlphaFoldDB" id="A0A2K3QNH4"/>
<evidence type="ECO:0000256" key="2">
    <source>
        <dbReference type="SAM" id="SignalP"/>
    </source>
</evidence>
<feature type="chain" id="PRO_5014391128" description="Extracellular membrane protein CFEM domain-containing protein" evidence="2">
    <location>
        <begin position="21"/>
        <end position="76"/>
    </location>
</feature>
<feature type="region of interest" description="Disordered" evidence="1">
    <location>
        <begin position="42"/>
        <end position="76"/>
    </location>
</feature>
<feature type="compositionally biased region" description="Low complexity" evidence="1">
    <location>
        <begin position="43"/>
        <end position="68"/>
    </location>
</feature>